<dbReference type="Gene3D" id="3.30.950.30">
    <property type="entry name" value="Schlafen, AAA domain"/>
    <property type="match status" value="1"/>
</dbReference>
<protein>
    <submittedName>
        <fullName evidence="3">TIR domain-containing protein</fullName>
    </submittedName>
</protein>
<reference evidence="3 4" key="1">
    <citation type="submission" date="2020-12" db="EMBL/GenBank/DDBJ databases">
        <title>FDA dAtabase for Regulatory Grade micrObial Sequences (FDA-ARGOS): Supporting development and validation of Infectious Disease Dx tests.</title>
        <authorList>
            <person name="Nelson B."/>
            <person name="Plummer A."/>
            <person name="Tallon L."/>
            <person name="Sadzewicz L."/>
            <person name="Zhao X."/>
            <person name="Boylan J."/>
            <person name="Ott S."/>
            <person name="Bowen H."/>
            <person name="Vavikolanu K."/>
            <person name="Mehta A."/>
            <person name="Aluvathingal J."/>
            <person name="Nadendla S."/>
            <person name="Myers T."/>
            <person name="Yan Y."/>
            <person name="Sichtig H."/>
        </authorList>
    </citation>
    <scope>NUCLEOTIDE SEQUENCE [LARGE SCALE GENOMIC DNA]</scope>
    <source>
        <strain evidence="3 4">FDAARGOS_920</strain>
        <plasmid evidence="3 4">unnamed</plasmid>
    </source>
</reference>
<dbReference type="SUPFAM" id="SSF52200">
    <property type="entry name" value="Toll/Interleukin receptor TIR domain"/>
    <property type="match status" value="1"/>
</dbReference>
<dbReference type="InterPro" id="IPR007421">
    <property type="entry name" value="Schlafen_AlbA_2_dom"/>
</dbReference>
<feature type="domain" description="Schlafen AlbA-2" evidence="1">
    <location>
        <begin position="8"/>
        <end position="106"/>
    </location>
</feature>
<name>A0A7T2V7T1_9BACI</name>
<evidence type="ECO:0000313" key="4">
    <source>
        <dbReference type="Proteomes" id="UP000594791"/>
    </source>
</evidence>
<keyword evidence="4" id="KW-1185">Reference proteome</keyword>
<keyword evidence="3" id="KW-0614">Plasmid</keyword>
<evidence type="ECO:0000313" key="3">
    <source>
        <dbReference type="EMBL" id="QPR80661.1"/>
    </source>
</evidence>
<geneLocation type="plasmid" evidence="3 4">
    <name>unnamed</name>
</geneLocation>
<dbReference type="EMBL" id="CP065740">
    <property type="protein sequence ID" value="QPR80661.1"/>
    <property type="molecule type" value="Genomic_DNA"/>
</dbReference>
<evidence type="ECO:0000259" key="2">
    <source>
        <dbReference type="Pfam" id="PF13676"/>
    </source>
</evidence>
<dbReference type="Proteomes" id="UP000594791">
    <property type="component" value="Plasmid unnamed"/>
</dbReference>
<dbReference type="Pfam" id="PF04326">
    <property type="entry name" value="SLFN_AlbA_2"/>
    <property type="match status" value="1"/>
</dbReference>
<dbReference type="Gene3D" id="3.40.50.10140">
    <property type="entry name" value="Toll/interleukin-1 receptor homology (TIR) domain"/>
    <property type="match status" value="1"/>
</dbReference>
<dbReference type="Pfam" id="PF13676">
    <property type="entry name" value="TIR_2"/>
    <property type="match status" value="1"/>
</dbReference>
<organism evidence="3 4">
    <name type="scientific">Bacillus tropicus</name>
    <dbReference type="NCBI Taxonomy" id="2026188"/>
    <lineage>
        <taxon>Bacteria</taxon>
        <taxon>Bacillati</taxon>
        <taxon>Bacillota</taxon>
        <taxon>Bacilli</taxon>
        <taxon>Bacillales</taxon>
        <taxon>Bacillaceae</taxon>
        <taxon>Bacillus</taxon>
        <taxon>Bacillus cereus group</taxon>
    </lineage>
</organism>
<dbReference type="InterPro" id="IPR000157">
    <property type="entry name" value="TIR_dom"/>
</dbReference>
<feature type="domain" description="TIR" evidence="2">
    <location>
        <begin position="129"/>
        <end position="235"/>
    </location>
</feature>
<dbReference type="RefSeq" id="WP_042514425.1">
    <property type="nucleotide sequence ID" value="NZ_CP065740.1"/>
</dbReference>
<evidence type="ECO:0000259" key="1">
    <source>
        <dbReference type="Pfam" id="PF04326"/>
    </source>
</evidence>
<accession>A0A7T2V7T1</accession>
<gene>
    <name evidence="3" type="ORF">I6G77_28025</name>
</gene>
<dbReference type="InterPro" id="IPR035897">
    <property type="entry name" value="Toll_tir_struct_dom_sf"/>
</dbReference>
<dbReference type="InterPro" id="IPR038461">
    <property type="entry name" value="Schlafen_AlbA_2_dom_sf"/>
</dbReference>
<sequence length="322" mass="37835">MFRTIKDIKNTISTNSRKNTTYIHPIASYEEIAKFIAAYSNCKGGDIILGIKDDGITLNIKKFAFKLNIDNILDVLDGTVKIECNCFTFEGNNLMHISIDKSDELVKVNNIPYKINEDGEVEEMAIKKVFISYAHKDSDLVNILEEELKQHENIKITRDINVTAYRDSLDEFMKTIRDHDFVISVVSSTYIKSLNCMYEIMHLMQDKDYQEKLFFIIVSRDDVDYYNEKNRYKDFEAKIYDVMDRLKYITHWRNKKVELERSINEAKLSPELMVNLAVDMRKLHSVITPMDDFIKLLSDKVGRSFKEMYEDDFKEILDTINR</sequence>
<proteinExistence type="predicted"/>